<evidence type="ECO:0000313" key="2">
    <source>
        <dbReference type="Proteomes" id="UP000054623"/>
    </source>
</evidence>
<name>A0A0W1JJL1_DESHA</name>
<dbReference type="OrthoDB" id="9812605at2"/>
<dbReference type="AlphaFoldDB" id="A0A0W1JJL1"/>
<gene>
    <name evidence="1" type="ORF">AT727_02960</name>
</gene>
<dbReference type="EMBL" id="LOCK01000017">
    <property type="protein sequence ID" value="KTE91908.1"/>
    <property type="molecule type" value="Genomic_DNA"/>
</dbReference>
<dbReference type="RefSeq" id="WP_011460692.1">
    <property type="nucleotide sequence ID" value="NZ_LOCK01000017.1"/>
</dbReference>
<dbReference type="Proteomes" id="UP000054623">
    <property type="component" value="Unassembled WGS sequence"/>
</dbReference>
<protein>
    <submittedName>
        <fullName evidence="1">Uncharacterized protein</fullName>
    </submittedName>
</protein>
<comment type="caution">
    <text evidence="1">The sequence shown here is derived from an EMBL/GenBank/DDBJ whole genome shotgun (WGS) entry which is preliminary data.</text>
</comment>
<dbReference type="Gene3D" id="1.10.1070.20">
    <property type="match status" value="1"/>
</dbReference>
<proteinExistence type="predicted"/>
<reference evidence="1 2" key="1">
    <citation type="submission" date="2015-12" db="EMBL/GenBank/DDBJ databases">
        <title>Draft Genome Sequence of Desulfitobacterium hafniense Strain DH, a Sulfate-reducing Bacterium Isolated from Paddy Soils.</title>
        <authorList>
            <person name="Bao P."/>
            <person name="Zhang X."/>
            <person name="Li G."/>
        </authorList>
    </citation>
    <scope>NUCLEOTIDE SEQUENCE [LARGE SCALE GENOMIC DNA]</scope>
    <source>
        <strain evidence="1 2">DH</strain>
    </source>
</reference>
<accession>A0A0W1JJL1</accession>
<evidence type="ECO:0000313" key="1">
    <source>
        <dbReference type="EMBL" id="KTE91908.1"/>
    </source>
</evidence>
<sequence>MFLLKSKDKAVLTFTKEFFEGEYSVKINEILEPKLLPALVKLVPGKEQIYFNMWIKNRSISINRYYIKEILRALGFDRYDPIDLVLYAKGLSLNDTYWIQDTGKSELSWEAINLYQNTFKDSLEYVTFFGHSKSLGGKLQSSAELTLGGMLPKCWRREDGRTYLYKRGTSEYANAGREPVIEAIAYKIGKLLGVNIAEQQLLHYEGYLCTKSNNFTTISSSFVPAYEYLKDLEPKLWSYDMISDRLGLVEELDDMIVFDYIINNTDRHFANFGVLIEPDTHVITGFAPLFDHGYSLLHNTMDSDYPINQEEWYSRIIGPSSRERAKSVFSPKHRESVHNLLADLDTLFTEDLLRIANKERLLISEYMVQEILAMVKWRCMDLLKGRIMPWDDPRAD</sequence>
<organism evidence="1 2">
    <name type="scientific">Desulfitobacterium hafniense</name>
    <name type="common">Desulfitobacterium frappieri</name>
    <dbReference type="NCBI Taxonomy" id="49338"/>
    <lineage>
        <taxon>Bacteria</taxon>
        <taxon>Bacillati</taxon>
        <taxon>Bacillota</taxon>
        <taxon>Clostridia</taxon>
        <taxon>Eubacteriales</taxon>
        <taxon>Desulfitobacteriaceae</taxon>
        <taxon>Desulfitobacterium</taxon>
    </lineage>
</organism>